<name>A0AAW2IJI3_9LAMI</name>
<dbReference type="EMBL" id="JACGWK010001861">
    <property type="protein sequence ID" value="KAL0281981.1"/>
    <property type="molecule type" value="Genomic_DNA"/>
</dbReference>
<reference evidence="1" key="1">
    <citation type="submission" date="2020-06" db="EMBL/GenBank/DDBJ databases">
        <authorList>
            <person name="Li T."/>
            <person name="Hu X."/>
            <person name="Zhang T."/>
            <person name="Song X."/>
            <person name="Zhang H."/>
            <person name="Dai N."/>
            <person name="Sheng W."/>
            <person name="Hou X."/>
            <person name="Wei L."/>
        </authorList>
    </citation>
    <scope>NUCLEOTIDE SEQUENCE</scope>
    <source>
        <strain evidence="1">G01</strain>
        <tissue evidence="1">Leaf</tissue>
    </source>
</reference>
<proteinExistence type="predicted"/>
<sequence length="91" mass="10828">NPDSIWVQWIKEYRFQNHSIWTARATTGSYAWKKLLKLRDAVLPGLEFRVGDGSKFWLWLDPWHRNGVLLHSYPRALCLRDLLGITSYRLQ</sequence>
<gene>
    <name evidence="1" type="ORF">Sangu_2978700</name>
</gene>
<protein>
    <submittedName>
        <fullName evidence="1">Uncharacterized protein</fullName>
    </submittedName>
</protein>
<comment type="caution">
    <text evidence="1">The sequence shown here is derived from an EMBL/GenBank/DDBJ whole genome shotgun (WGS) entry which is preliminary data.</text>
</comment>
<dbReference type="AlphaFoldDB" id="A0AAW2IJI3"/>
<reference evidence="1" key="2">
    <citation type="journal article" date="2024" name="Plant">
        <title>Genomic evolution and insights into agronomic trait innovations of Sesamum species.</title>
        <authorList>
            <person name="Miao H."/>
            <person name="Wang L."/>
            <person name="Qu L."/>
            <person name="Liu H."/>
            <person name="Sun Y."/>
            <person name="Le M."/>
            <person name="Wang Q."/>
            <person name="Wei S."/>
            <person name="Zheng Y."/>
            <person name="Lin W."/>
            <person name="Duan Y."/>
            <person name="Cao H."/>
            <person name="Xiong S."/>
            <person name="Wang X."/>
            <person name="Wei L."/>
            <person name="Li C."/>
            <person name="Ma Q."/>
            <person name="Ju M."/>
            <person name="Zhao R."/>
            <person name="Li G."/>
            <person name="Mu C."/>
            <person name="Tian Q."/>
            <person name="Mei H."/>
            <person name="Zhang T."/>
            <person name="Gao T."/>
            <person name="Zhang H."/>
        </authorList>
    </citation>
    <scope>NUCLEOTIDE SEQUENCE</scope>
    <source>
        <strain evidence="1">G01</strain>
    </source>
</reference>
<accession>A0AAW2IJI3</accession>
<evidence type="ECO:0000313" key="1">
    <source>
        <dbReference type="EMBL" id="KAL0281981.1"/>
    </source>
</evidence>
<organism evidence="1">
    <name type="scientific">Sesamum angustifolium</name>
    <dbReference type="NCBI Taxonomy" id="2727405"/>
    <lineage>
        <taxon>Eukaryota</taxon>
        <taxon>Viridiplantae</taxon>
        <taxon>Streptophyta</taxon>
        <taxon>Embryophyta</taxon>
        <taxon>Tracheophyta</taxon>
        <taxon>Spermatophyta</taxon>
        <taxon>Magnoliopsida</taxon>
        <taxon>eudicotyledons</taxon>
        <taxon>Gunneridae</taxon>
        <taxon>Pentapetalae</taxon>
        <taxon>asterids</taxon>
        <taxon>lamiids</taxon>
        <taxon>Lamiales</taxon>
        <taxon>Pedaliaceae</taxon>
        <taxon>Sesamum</taxon>
    </lineage>
</organism>
<feature type="non-terminal residue" evidence="1">
    <location>
        <position position="1"/>
    </location>
</feature>